<proteinExistence type="inferred from homology"/>
<evidence type="ECO:0000256" key="7">
    <source>
        <dbReference type="SAM" id="Phobius"/>
    </source>
</evidence>
<feature type="domain" description="Glycine transporter" evidence="8">
    <location>
        <begin position="69"/>
        <end position="143"/>
    </location>
</feature>
<evidence type="ECO:0000259" key="8">
    <source>
        <dbReference type="Pfam" id="PF03458"/>
    </source>
</evidence>
<evidence type="ECO:0000256" key="2">
    <source>
        <dbReference type="ARBA" id="ARBA00008193"/>
    </source>
</evidence>
<dbReference type="eggNOG" id="COG2860">
    <property type="taxonomic scope" value="Bacteria"/>
</dbReference>
<keyword evidence="10" id="KW-1185">Reference proteome</keyword>
<dbReference type="InterPro" id="IPR005115">
    <property type="entry name" value="Gly_transporter"/>
</dbReference>
<dbReference type="Pfam" id="PF03458">
    <property type="entry name" value="Gly_transporter"/>
    <property type="match status" value="2"/>
</dbReference>
<evidence type="ECO:0000256" key="4">
    <source>
        <dbReference type="ARBA" id="ARBA00022692"/>
    </source>
</evidence>
<keyword evidence="3" id="KW-1003">Cell membrane</keyword>
<feature type="transmembrane region" description="Helical" evidence="7">
    <location>
        <begin position="235"/>
        <end position="252"/>
    </location>
</feature>
<accession>K8PJA9</accession>
<reference evidence="9 10" key="1">
    <citation type="submission" date="2012-04" db="EMBL/GenBank/DDBJ databases">
        <title>The Genome Sequence of Afipia broomeae ATCC 49717.</title>
        <authorList>
            <consortium name="The Broad Institute Genome Sequencing Platform"/>
            <person name="Earl A."/>
            <person name="Ward D."/>
            <person name="Feldgarden M."/>
            <person name="Gevers D."/>
            <person name="Huys G."/>
            <person name="Walker B."/>
            <person name="Young S.K."/>
            <person name="Zeng Q."/>
            <person name="Gargeya S."/>
            <person name="Fitzgerald M."/>
            <person name="Haas B."/>
            <person name="Abouelleil A."/>
            <person name="Alvarado L."/>
            <person name="Arachchi H.M."/>
            <person name="Berlin A."/>
            <person name="Chapman S.B."/>
            <person name="Goldberg J."/>
            <person name="Griggs A."/>
            <person name="Gujja S."/>
            <person name="Hansen M."/>
            <person name="Howarth C."/>
            <person name="Imamovic A."/>
            <person name="Larimer J."/>
            <person name="McCowen C."/>
            <person name="Montmayeur A."/>
            <person name="Murphy C."/>
            <person name="Neiman D."/>
            <person name="Pearson M."/>
            <person name="Priest M."/>
            <person name="Roberts A."/>
            <person name="Saif S."/>
            <person name="Shea T."/>
            <person name="Sisk P."/>
            <person name="Sykes S."/>
            <person name="Wortman J."/>
            <person name="Nusbaum C."/>
            <person name="Birren B."/>
        </authorList>
    </citation>
    <scope>NUCLEOTIDE SEQUENCE [LARGE SCALE GENOMIC DNA]</scope>
    <source>
        <strain evidence="9 10">ATCC 49717</strain>
    </source>
</reference>
<dbReference type="AlphaFoldDB" id="K8PJA9"/>
<evidence type="ECO:0000256" key="3">
    <source>
        <dbReference type="ARBA" id="ARBA00022475"/>
    </source>
</evidence>
<keyword evidence="6 7" id="KW-0472">Membrane</keyword>
<feature type="transmembrane region" description="Helical" evidence="7">
    <location>
        <begin position="212"/>
        <end position="229"/>
    </location>
</feature>
<keyword evidence="4 7" id="KW-0812">Transmembrane</keyword>
<feature type="transmembrane region" description="Helical" evidence="7">
    <location>
        <begin position="179"/>
        <end position="200"/>
    </location>
</feature>
<comment type="caution">
    <text evidence="9">The sequence shown here is derived from an EMBL/GenBank/DDBJ whole genome shotgun (WGS) entry which is preliminary data.</text>
</comment>
<feature type="transmembrane region" description="Helical" evidence="7">
    <location>
        <begin position="122"/>
        <end position="145"/>
    </location>
</feature>
<evidence type="ECO:0000313" key="10">
    <source>
        <dbReference type="Proteomes" id="UP000001096"/>
    </source>
</evidence>
<gene>
    <name evidence="9" type="ORF">HMPREF9695_02298</name>
</gene>
<evidence type="ECO:0000256" key="1">
    <source>
        <dbReference type="ARBA" id="ARBA00004651"/>
    </source>
</evidence>
<dbReference type="PANTHER" id="PTHR30506">
    <property type="entry name" value="INNER MEMBRANE PROTEIN"/>
    <property type="match status" value="1"/>
</dbReference>
<feature type="transmembrane region" description="Helical" evidence="7">
    <location>
        <begin position="66"/>
        <end position="86"/>
    </location>
</feature>
<feature type="transmembrane region" description="Helical" evidence="7">
    <location>
        <begin position="93"/>
        <end position="110"/>
    </location>
</feature>
<dbReference type="Proteomes" id="UP000001096">
    <property type="component" value="Unassembled WGS sequence"/>
</dbReference>
<dbReference type="PANTHER" id="PTHR30506:SF3">
    <property type="entry name" value="UPF0126 INNER MEMBRANE PROTEIN YADS-RELATED"/>
    <property type="match status" value="1"/>
</dbReference>
<dbReference type="HOGENOM" id="CLU_064906_2_0_5"/>
<feature type="domain" description="Glycine transporter" evidence="8">
    <location>
        <begin position="155"/>
        <end position="226"/>
    </location>
</feature>
<sequence length="270" mass="29020">MACVIHFVMAGLVPAIHVFLLPASLVWIPAFAGMTGSVERQAFRCSRPASATDLCYASVMEPAESVLFFFGLFAMVAEAMTAALAAGRRKMDWFGVAMLGCITALGGGSLRDVLLGHYPLLWVKYPSLLFLTGGAALLTIALARVVHRFHTLFLVLDAIGLVVFTIIGCNVARSMGHPVTIVVVAGMITGCAGGVLRDILCTEVPLLFRSELYASVSLMTGAIYVAGTQFGTEHVAVVIGSVAFGLTFRLLAIRYKWEMPKFIYEREGPH</sequence>
<feature type="transmembrane region" description="Helical" evidence="7">
    <location>
        <begin position="7"/>
        <end position="28"/>
    </location>
</feature>
<organism evidence="9 10">
    <name type="scientific">Afipia broomeae ATCC 49717</name>
    <dbReference type="NCBI Taxonomy" id="883078"/>
    <lineage>
        <taxon>Bacteria</taxon>
        <taxon>Pseudomonadati</taxon>
        <taxon>Pseudomonadota</taxon>
        <taxon>Alphaproteobacteria</taxon>
        <taxon>Hyphomicrobiales</taxon>
        <taxon>Nitrobacteraceae</taxon>
        <taxon>Afipia</taxon>
    </lineage>
</organism>
<comment type="similarity">
    <text evidence="2">Belongs to the UPF0126 family.</text>
</comment>
<feature type="transmembrane region" description="Helical" evidence="7">
    <location>
        <begin position="152"/>
        <end position="173"/>
    </location>
</feature>
<dbReference type="EMBL" id="AGWX01000003">
    <property type="protein sequence ID" value="EKS38458.1"/>
    <property type="molecule type" value="Genomic_DNA"/>
</dbReference>
<dbReference type="PATRIC" id="fig|883078.3.peg.2371"/>
<protein>
    <recommendedName>
        <fullName evidence="8">Glycine transporter domain-containing protein</fullName>
    </recommendedName>
</protein>
<comment type="subcellular location">
    <subcellularLocation>
        <location evidence="1">Cell membrane</location>
        <topology evidence="1">Multi-pass membrane protein</topology>
    </subcellularLocation>
</comment>
<name>K8PJA9_9BRAD</name>
<evidence type="ECO:0000256" key="6">
    <source>
        <dbReference type="ARBA" id="ARBA00023136"/>
    </source>
</evidence>
<evidence type="ECO:0000256" key="5">
    <source>
        <dbReference type="ARBA" id="ARBA00022989"/>
    </source>
</evidence>
<dbReference type="GO" id="GO:0005886">
    <property type="term" value="C:plasma membrane"/>
    <property type="evidence" value="ECO:0007669"/>
    <property type="project" value="UniProtKB-SubCell"/>
</dbReference>
<evidence type="ECO:0000313" key="9">
    <source>
        <dbReference type="EMBL" id="EKS38458.1"/>
    </source>
</evidence>
<keyword evidence="5 7" id="KW-1133">Transmembrane helix</keyword>